<evidence type="ECO:0000313" key="8">
    <source>
        <dbReference type="Proteomes" id="UP000027195"/>
    </source>
</evidence>
<dbReference type="GO" id="GO:0005730">
    <property type="term" value="C:nucleolus"/>
    <property type="evidence" value="ECO:0007669"/>
    <property type="project" value="UniProtKB-SubCell"/>
</dbReference>
<evidence type="ECO:0000256" key="3">
    <source>
        <dbReference type="ARBA" id="ARBA00023242"/>
    </source>
</evidence>
<dbReference type="GO" id="GO:0003924">
    <property type="term" value="F:GTPase activity"/>
    <property type="evidence" value="ECO:0007669"/>
    <property type="project" value="TreeGrafter"/>
</dbReference>
<dbReference type="HOGENOM" id="CLU_009858_1_0_1"/>
<keyword evidence="3" id="KW-0539">Nucleus</keyword>
<evidence type="ECO:0000256" key="1">
    <source>
        <dbReference type="ARBA" id="ARBA00004604"/>
    </source>
</evidence>
<dbReference type="InParanoid" id="A0A067MSX1"/>
<comment type="subcellular location">
    <subcellularLocation>
        <location evidence="1">Nucleus</location>
        <location evidence="1">Nucleolus</location>
    </subcellularLocation>
</comment>
<sequence>MKDEAHHHRPTLKQKNKPFKSKHATKSSLKEASKGRISRISPKAQSLSSAAQTRLNRRNAAKQAQQTKRAAILTGTRFFHGVDGPPRIVAVVPLCPDVSAAAAARVVARALDVPEGDCPEHGTWKLRAEKFKTNLQLILLPYRQLYAALDACKAADYVIFVLSADVEVDPWGDLALRCLQAQGLPEVVTVAQSAEPLNPKSRTPILKSLLSFIQYFVPSQSKVHDISAPSGSDGINVARSLCEGVPGAVRWRDGRMWMLSEELGWDEGEEENKDMGTLKVTGVVRGAPLSANRLIHIPNYGDFQIAKAESIPSAARSRANGMDTDTPAPVFPSEDDCESLTSRLDPDTMANEQTWPTEEEMQGLNGDAQDAIPEAKKGTTPRRIRKVPKGTSTYQAAWIIDDDDDDNGEGGNEDEESGSEMVSIGEVEEEEKGRLGDNDDDMEEGTEERADLNSRKSVAFMDLDDEEEEKQHRSWLDSRKREDEDDAQFPDEIDTPKDVAARERFARYRGLRSFRTSPWDPYESLPLDYGRIFQFEDYERTKRNVMRRANEEGIEAGRRVIVHIKNVPRQCALSHDPIYPFVIFGLLQHEHKVSVLHFAVQRNTECDDSVRSKDPLTLCIGPRRFRTNPVFSQHLRGGGKGVNNVHKFERYLRHGGTSVATTYGPIVFGKQPCMFLKETDDPQAPHLIAMGTFLSPDPKRIIAKRIILTGHPFKVHKRTATIRYMFFNLDDISYFAPIQLHTKYGRTGHIRESLGTHGYFKAHFDGPVSQMDTVCLSLYKRVYPKWGELWREEPRATISEIEDVTMEE</sequence>
<dbReference type="PANTHER" id="PTHR12858:SF1">
    <property type="entry name" value="PRE-RRNA-PROCESSING PROTEIN TSR1 HOMOLOG"/>
    <property type="match status" value="1"/>
</dbReference>
<dbReference type="Pfam" id="PF08142">
    <property type="entry name" value="AARP2CN"/>
    <property type="match status" value="1"/>
</dbReference>
<dbReference type="FunCoup" id="A0A067MSX1">
    <property type="interactions" value="488"/>
</dbReference>
<dbReference type="SMART" id="SM00785">
    <property type="entry name" value="AARP2CN"/>
    <property type="match status" value="1"/>
</dbReference>
<protein>
    <recommendedName>
        <fullName evidence="6">Bms1-type G domain-containing protein</fullName>
    </recommendedName>
</protein>
<dbReference type="Proteomes" id="UP000027195">
    <property type="component" value="Unassembled WGS sequence"/>
</dbReference>
<dbReference type="GO" id="GO:0030688">
    <property type="term" value="C:preribosome, small subunit precursor"/>
    <property type="evidence" value="ECO:0007669"/>
    <property type="project" value="TreeGrafter"/>
</dbReference>
<feature type="compositionally biased region" description="Basic residues" evidence="5">
    <location>
        <begin position="7"/>
        <end position="25"/>
    </location>
</feature>
<evidence type="ECO:0000256" key="4">
    <source>
        <dbReference type="ARBA" id="ARBA00038288"/>
    </source>
</evidence>
<dbReference type="Pfam" id="PF04950">
    <property type="entry name" value="RIBIOP_C"/>
    <property type="match status" value="1"/>
</dbReference>
<dbReference type="InterPro" id="IPR007034">
    <property type="entry name" value="BMS1_TSR1_C"/>
</dbReference>
<evidence type="ECO:0000256" key="2">
    <source>
        <dbReference type="ARBA" id="ARBA00022517"/>
    </source>
</evidence>
<dbReference type="GO" id="GO:0000462">
    <property type="term" value="P:maturation of SSU-rRNA from tricistronic rRNA transcript (SSU-rRNA, 5.8S rRNA, LSU-rRNA)"/>
    <property type="evidence" value="ECO:0007669"/>
    <property type="project" value="TreeGrafter"/>
</dbReference>
<dbReference type="PANTHER" id="PTHR12858">
    <property type="entry name" value="RIBOSOME BIOGENESIS PROTEIN"/>
    <property type="match status" value="1"/>
</dbReference>
<dbReference type="PROSITE" id="PS51714">
    <property type="entry name" value="G_BMS1"/>
    <property type="match status" value="1"/>
</dbReference>
<dbReference type="AlphaFoldDB" id="A0A067MSX1"/>
<dbReference type="SMART" id="SM01362">
    <property type="entry name" value="DUF663"/>
    <property type="match status" value="1"/>
</dbReference>
<dbReference type="EMBL" id="KL198021">
    <property type="protein sequence ID" value="KDQ18714.1"/>
    <property type="molecule type" value="Genomic_DNA"/>
</dbReference>
<dbReference type="STRING" id="930990.A0A067MSX1"/>
<proteinExistence type="inferred from homology"/>
<feature type="compositionally biased region" description="Acidic residues" evidence="5">
    <location>
        <begin position="400"/>
        <end position="418"/>
    </location>
</feature>
<accession>A0A067MSX1</accession>
<feature type="compositionally biased region" description="Basic and acidic residues" evidence="5">
    <location>
        <begin position="469"/>
        <end position="482"/>
    </location>
</feature>
<dbReference type="InterPro" id="IPR030387">
    <property type="entry name" value="G_Bms1/Tsr1_dom"/>
</dbReference>
<feature type="domain" description="Bms1-type G" evidence="6">
    <location>
        <begin position="85"/>
        <end position="247"/>
    </location>
</feature>
<dbReference type="Pfam" id="PF22298">
    <property type="entry name" value="Tsr1_G-like"/>
    <property type="match status" value="1"/>
</dbReference>
<feature type="compositionally biased region" description="Polar residues" evidence="5">
    <location>
        <begin position="43"/>
        <end position="54"/>
    </location>
</feature>
<comment type="similarity">
    <text evidence="4">Belongs to the TRAFAC class translation factor GTPase superfamily. Bms1-like GTPase family. TSR1 subfamily.</text>
</comment>
<feature type="region of interest" description="Disordered" evidence="5">
    <location>
        <begin position="359"/>
        <end position="497"/>
    </location>
</feature>
<dbReference type="OrthoDB" id="119302at2759"/>
<evidence type="ECO:0000259" key="6">
    <source>
        <dbReference type="PROSITE" id="PS51714"/>
    </source>
</evidence>
<dbReference type="InterPro" id="IPR039761">
    <property type="entry name" value="Bms1/Tsr1"/>
</dbReference>
<reference evidence="8" key="1">
    <citation type="journal article" date="2014" name="Proc. Natl. Acad. Sci. U.S.A.">
        <title>Extensive sampling of basidiomycete genomes demonstrates inadequacy of the white-rot/brown-rot paradigm for wood decay fungi.</title>
        <authorList>
            <person name="Riley R."/>
            <person name="Salamov A.A."/>
            <person name="Brown D.W."/>
            <person name="Nagy L.G."/>
            <person name="Floudas D."/>
            <person name="Held B.W."/>
            <person name="Levasseur A."/>
            <person name="Lombard V."/>
            <person name="Morin E."/>
            <person name="Otillar R."/>
            <person name="Lindquist E.A."/>
            <person name="Sun H."/>
            <person name="LaButti K.M."/>
            <person name="Schmutz J."/>
            <person name="Jabbour D."/>
            <person name="Luo H."/>
            <person name="Baker S.E."/>
            <person name="Pisabarro A.G."/>
            <person name="Walton J.D."/>
            <person name="Blanchette R.A."/>
            <person name="Henrissat B."/>
            <person name="Martin F."/>
            <person name="Cullen D."/>
            <person name="Hibbett D.S."/>
            <person name="Grigoriev I.V."/>
        </authorList>
    </citation>
    <scope>NUCLEOTIDE SEQUENCE [LARGE SCALE GENOMIC DNA]</scope>
    <source>
        <strain evidence="8">FD-172 SS1</strain>
    </source>
</reference>
<name>A0A067MSX1_BOTB1</name>
<evidence type="ECO:0000256" key="5">
    <source>
        <dbReference type="SAM" id="MobiDB-lite"/>
    </source>
</evidence>
<evidence type="ECO:0000313" key="7">
    <source>
        <dbReference type="EMBL" id="KDQ18714.1"/>
    </source>
</evidence>
<gene>
    <name evidence="7" type="ORF">BOTBODRAFT_127627</name>
</gene>
<dbReference type="GO" id="GO:0034511">
    <property type="term" value="F:U3 snoRNA binding"/>
    <property type="evidence" value="ECO:0007669"/>
    <property type="project" value="TreeGrafter"/>
</dbReference>
<organism evidence="7 8">
    <name type="scientific">Botryobasidium botryosum (strain FD-172 SS1)</name>
    <dbReference type="NCBI Taxonomy" id="930990"/>
    <lineage>
        <taxon>Eukaryota</taxon>
        <taxon>Fungi</taxon>
        <taxon>Dikarya</taxon>
        <taxon>Basidiomycota</taxon>
        <taxon>Agaricomycotina</taxon>
        <taxon>Agaricomycetes</taxon>
        <taxon>Cantharellales</taxon>
        <taxon>Botryobasidiaceae</taxon>
        <taxon>Botryobasidium</taxon>
    </lineage>
</organism>
<dbReference type="GO" id="GO:0000479">
    <property type="term" value="P:endonucleolytic cleavage of tricistronic rRNA transcript (SSU-rRNA, 5.8S rRNA, LSU-rRNA)"/>
    <property type="evidence" value="ECO:0007669"/>
    <property type="project" value="TreeGrafter"/>
</dbReference>
<keyword evidence="2" id="KW-0690">Ribosome biogenesis</keyword>
<feature type="region of interest" description="Disordered" evidence="5">
    <location>
        <begin position="1"/>
        <end position="67"/>
    </location>
</feature>
<feature type="compositionally biased region" description="Basic residues" evidence="5">
    <location>
        <begin position="379"/>
        <end position="388"/>
    </location>
</feature>
<feature type="compositionally biased region" description="Acidic residues" evidence="5">
    <location>
        <begin position="483"/>
        <end position="493"/>
    </location>
</feature>
<feature type="region of interest" description="Disordered" evidence="5">
    <location>
        <begin position="317"/>
        <end position="340"/>
    </location>
</feature>
<dbReference type="GO" id="GO:0005525">
    <property type="term" value="F:GTP binding"/>
    <property type="evidence" value="ECO:0007669"/>
    <property type="project" value="TreeGrafter"/>
</dbReference>
<dbReference type="InterPro" id="IPR012948">
    <property type="entry name" value="AARP2CN"/>
</dbReference>
<keyword evidence="8" id="KW-1185">Reference proteome</keyword>